<evidence type="ECO:0000256" key="2">
    <source>
        <dbReference type="ARBA" id="ARBA00003906"/>
    </source>
</evidence>
<name>A0A0M2V5S5_9GAMM</name>
<evidence type="ECO:0000259" key="6">
    <source>
        <dbReference type="SMART" id="SM00861"/>
    </source>
</evidence>
<keyword evidence="8" id="KW-1185">Reference proteome</keyword>
<dbReference type="InterPro" id="IPR005475">
    <property type="entry name" value="Transketolase-like_Pyr-bd"/>
</dbReference>
<dbReference type="Gene3D" id="3.40.50.920">
    <property type="match status" value="1"/>
</dbReference>
<dbReference type="InterPro" id="IPR029061">
    <property type="entry name" value="THDP-binding"/>
</dbReference>
<dbReference type="GO" id="GO:0003863">
    <property type="term" value="F:branched-chain 2-oxo acid dehydrogenase activity"/>
    <property type="evidence" value="ECO:0007669"/>
    <property type="project" value="UniProtKB-EC"/>
</dbReference>
<comment type="cofactor">
    <cofactor evidence="1">
        <name>thiamine diphosphate</name>
        <dbReference type="ChEBI" id="CHEBI:58937"/>
    </cofactor>
</comment>
<comment type="function">
    <text evidence="2">E1 component of the 2-oxoglutarate dehydrogenase (OGDH) complex which catalyzes the decarboxylation of 2-oxoglutarate, the first step in the conversion of 2-oxoglutarate to succinyl-CoA and CO(2).</text>
</comment>
<dbReference type="RefSeq" id="WP_046558086.1">
    <property type="nucleotide sequence ID" value="NZ_LAHO01000012.1"/>
</dbReference>
<dbReference type="Pfam" id="PF00676">
    <property type="entry name" value="E1_dh"/>
    <property type="match status" value="1"/>
</dbReference>
<dbReference type="InterPro" id="IPR001017">
    <property type="entry name" value="DH_E1"/>
</dbReference>
<proteinExistence type="predicted"/>
<dbReference type="EMBL" id="LAHO01000012">
    <property type="protein sequence ID" value="KKO45005.1"/>
    <property type="molecule type" value="Genomic_DNA"/>
</dbReference>
<feature type="domain" description="Transketolase-like pyrimidine-binding" evidence="6">
    <location>
        <begin position="394"/>
        <end position="575"/>
    </location>
</feature>
<accession>A0A0M2V5S5</accession>
<dbReference type="STRING" id="336831.WG68_12765"/>
<dbReference type="Pfam" id="PF02779">
    <property type="entry name" value="Transket_pyr"/>
    <property type="match status" value="1"/>
</dbReference>
<dbReference type="GO" id="GO:0009083">
    <property type="term" value="P:branched-chain amino acid catabolic process"/>
    <property type="evidence" value="ECO:0007669"/>
    <property type="project" value="TreeGrafter"/>
</dbReference>
<evidence type="ECO:0000256" key="4">
    <source>
        <dbReference type="ARBA" id="ARBA00023002"/>
    </source>
</evidence>
<dbReference type="SUPFAM" id="SSF52922">
    <property type="entry name" value="TK C-terminal domain-like"/>
    <property type="match status" value="1"/>
</dbReference>
<evidence type="ECO:0000313" key="8">
    <source>
        <dbReference type="Proteomes" id="UP000034228"/>
    </source>
</evidence>
<organism evidence="7 8">
    <name type="scientific">Arsukibacterium ikkense</name>
    <dbReference type="NCBI Taxonomy" id="336831"/>
    <lineage>
        <taxon>Bacteria</taxon>
        <taxon>Pseudomonadati</taxon>
        <taxon>Pseudomonadota</taxon>
        <taxon>Gammaproteobacteria</taxon>
        <taxon>Chromatiales</taxon>
        <taxon>Chromatiaceae</taxon>
        <taxon>Arsukibacterium</taxon>
    </lineage>
</organism>
<evidence type="ECO:0000256" key="5">
    <source>
        <dbReference type="ARBA" id="ARBA00023052"/>
    </source>
</evidence>
<dbReference type="Pfam" id="PF02780">
    <property type="entry name" value="Transketolase_C"/>
    <property type="match status" value="1"/>
</dbReference>
<dbReference type="PATRIC" id="fig|336831.14.peg.1783"/>
<dbReference type="AlphaFoldDB" id="A0A0M2V5S5"/>
<keyword evidence="4" id="KW-0560">Oxidoreductase</keyword>
<dbReference type="Gene3D" id="3.40.50.970">
    <property type="match status" value="2"/>
</dbReference>
<evidence type="ECO:0000256" key="1">
    <source>
        <dbReference type="ARBA" id="ARBA00001964"/>
    </source>
</evidence>
<dbReference type="PANTHER" id="PTHR42980">
    <property type="entry name" value="2-OXOISOVALERATE DEHYDROGENASE SUBUNIT BETA-RELATED"/>
    <property type="match status" value="1"/>
</dbReference>
<dbReference type="GO" id="GO:0007584">
    <property type="term" value="P:response to nutrient"/>
    <property type="evidence" value="ECO:0007669"/>
    <property type="project" value="TreeGrafter"/>
</dbReference>
<dbReference type="Proteomes" id="UP000034228">
    <property type="component" value="Unassembled WGS sequence"/>
</dbReference>
<comment type="caution">
    <text evidence="7">The sequence shown here is derived from an EMBL/GenBank/DDBJ whole genome shotgun (WGS) entry which is preliminary data.</text>
</comment>
<evidence type="ECO:0000313" key="7">
    <source>
        <dbReference type="EMBL" id="KKO45005.1"/>
    </source>
</evidence>
<dbReference type="SUPFAM" id="SSF52518">
    <property type="entry name" value="Thiamin diphosphate-binding fold (THDP-binding)"/>
    <property type="match status" value="2"/>
</dbReference>
<gene>
    <name evidence="7" type="ORF">WG68_12765</name>
</gene>
<dbReference type="PANTHER" id="PTHR42980:SF1">
    <property type="entry name" value="2-OXOISOVALERATE DEHYDROGENASE SUBUNIT BETA, MITOCHONDRIAL"/>
    <property type="match status" value="1"/>
</dbReference>
<protein>
    <recommendedName>
        <fullName evidence="3">3-methyl-2-oxobutanoate dehydrogenase (2-methylpropanoyl-transferring)</fullName>
        <ecNumber evidence="3">1.2.4.4</ecNumber>
    </recommendedName>
</protein>
<evidence type="ECO:0000256" key="3">
    <source>
        <dbReference type="ARBA" id="ARBA00012277"/>
    </source>
</evidence>
<dbReference type="EC" id="1.2.4.4" evidence="3"/>
<dbReference type="InterPro" id="IPR033248">
    <property type="entry name" value="Transketolase_C"/>
</dbReference>
<sequence>MAPAFHPWLQQFLQQIASNSLAPASSLQQGLSDSELYRLWHSQLCSRLLDLQSRLLQAKGQSFYTIGSAGHEGNAAVAAALRLTDPAFLHYRSGAFFIERSKQLPGSTPLYDMLLSFCAASDDPISGGRHKVLGSLALNIPPQTSTIASQLPKAVGAAFAIDLSKRLGHSGNWPADAIVLCSFGDASANHSTAQGAINTACWAAYQHVPLPVLFVCEDNGLGISTPTPPGWIEQSLADRPELRYFAADGSDLAQTYAVARKAAHYVRSKRQPAILHLSTVRLFGHAGADTETAYRSKSQIDAELALDPLLASTACLLARGILSQAGLHSAVSELASQISRVAGLASSRPKLSSAAQVMAAIAPERPALPAPPLPVSSIRSAIFDYDKHNMGKSQHLAKMLNWTLHDLFAQYSNTVLFGEDVAKKGGVYGVSQHLLQAFGGNRVINTLLDEQSILGMAIGLAQQGFIPIAEIQFLAYVHNAEDQIRGEAATLPFFSNGQYHNAMVVRIAGLAYQRGFGGHFHNDNSFAVFRDIPGIIVLCPSNGADAALLLRQAVQLAYEQKRLVIFLEPIALYMTRDLLSAGDGLWLTDYPSPDTLLPALGEPAVFNQGPNQGPNQSPAAQPELTIISYGNGYYLSRQAAAELADSGYSLRLLDIRCLVPLHIEAIVAALADCQQVLIVDECRRRGSLSEELFTGLCEARPGFFKLSRITAADSFIPLGAAAYSVLPSKQQIIDKVQQLLSAEHPE</sequence>
<reference evidence="7 8" key="1">
    <citation type="submission" date="2015-03" db="EMBL/GenBank/DDBJ databases">
        <title>Draft genome sequences of two protease-producing strains of Arsukibacterium isolated from two cold and alkaline environments.</title>
        <authorList>
            <person name="Lylloff J.E."/>
            <person name="Skov L.B."/>
            <person name="Jepsen M."/>
            <person name="Hallin P.F."/>
            <person name="Sorensen S.J."/>
            <person name="Stougaard P."/>
            <person name="Glaring M.A."/>
        </authorList>
    </citation>
    <scope>NUCLEOTIDE SEQUENCE [LARGE SCALE GENOMIC DNA]</scope>
    <source>
        <strain evidence="7 8">GCM72</strain>
    </source>
</reference>
<dbReference type="InterPro" id="IPR009014">
    <property type="entry name" value="Transketo_C/PFOR_II"/>
</dbReference>
<keyword evidence="5" id="KW-0786">Thiamine pyrophosphate</keyword>
<dbReference type="CDD" id="cd02000">
    <property type="entry name" value="TPP_E1_PDC_ADC_BCADC"/>
    <property type="match status" value="1"/>
</dbReference>
<dbReference type="SMART" id="SM00861">
    <property type="entry name" value="Transket_pyr"/>
    <property type="match status" value="1"/>
</dbReference>